<proteinExistence type="predicted"/>
<dbReference type="EMBL" id="JABFUD020000009">
    <property type="protein sequence ID" value="KAI5075760.1"/>
    <property type="molecule type" value="Genomic_DNA"/>
</dbReference>
<evidence type="ECO:0000259" key="2">
    <source>
        <dbReference type="Pfam" id="PF21859"/>
    </source>
</evidence>
<protein>
    <recommendedName>
        <fullName evidence="2">Replitron HUH endonuclease domain-containing protein</fullName>
    </recommendedName>
</protein>
<accession>A0A9D4ZK23</accession>
<sequence length="175" mass="19592">MQRPMVRLKAEARCRQNANEGNASKKQKRDGVESLAARSGRSEKPKSSRLMEVSVTVSVGGCDIDVALLASMHAFLERDTAAGLCALERGGTLFHLHFQMVMRLWTSSLVAANRKVKQYLGWDKVVPAGGMVLCRALKQRNMHTFEGMPSYCLKDQDQPYFQVVMHNIHADEINK</sequence>
<feature type="domain" description="Replitron HUH endonuclease" evidence="2">
    <location>
        <begin position="54"/>
        <end position="174"/>
    </location>
</feature>
<evidence type="ECO:0000313" key="3">
    <source>
        <dbReference type="EMBL" id="KAI5075760.1"/>
    </source>
</evidence>
<gene>
    <name evidence="3" type="ORF">GOP47_0009836</name>
</gene>
<dbReference type="OrthoDB" id="1990019at2759"/>
<dbReference type="Proteomes" id="UP000886520">
    <property type="component" value="Chromosome 9"/>
</dbReference>
<name>A0A9D4ZK23_ADICA</name>
<evidence type="ECO:0000256" key="1">
    <source>
        <dbReference type="SAM" id="MobiDB-lite"/>
    </source>
</evidence>
<dbReference type="InterPro" id="IPR054424">
    <property type="entry name" value="Replitron_HUH"/>
</dbReference>
<keyword evidence="4" id="KW-1185">Reference proteome</keyword>
<organism evidence="3 4">
    <name type="scientific">Adiantum capillus-veneris</name>
    <name type="common">Maidenhair fern</name>
    <dbReference type="NCBI Taxonomy" id="13818"/>
    <lineage>
        <taxon>Eukaryota</taxon>
        <taxon>Viridiplantae</taxon>
        <taxon>Streptophyta</taxon>
        <taxon>Embryophyta</taxon>
        <taxon>Tracheophyta</taxon>
        <taxon>Polypodiopsida</taxon>
        <taxon>Polypodiidae</taxon>
        <taxon>Polypodiales</taxon>
        <taxon>Pteridineae</taxon>
        <taxon>Pteridaceae</taxon>
        <taxon>Vittarioideae</taxon>
        <taxon>Adiantum</taxon>
    </lineage>
</organism>
<feature type="region of interest" description="Disordered" evidence="1">
    <location>
        <begin position="1"/>
        <end position="49"/>
    </location>
</feature>
<comment type="caution">
    <text evidence="3">The sequence shown here is derived from an EMBL/GenBank/DDBJ whole genome shotgun (WGS) entry which is preliminary data.</text>
</comment>
<dbReference type="AlphaFoldDB" id="A0A9D4ZK23"/>
<reference evidence="3" key="1">
    <citation type="submission" date="2021-01" db="EMBL/GenBank/DDBJ databases">
        <title>Adiantum capillus-veneris genome.</title>
        <authorList>
            <person name="Fang Y."/>
            <person name="Liao Q."/>
        </authorList>
    </citation>
    <scope>NUCLEOTIDE SEQUENCE</scope>
    <source>
        <strain evidence="3">H3</strain>
        <tissue evidence="3">Leaf</tissue>
    </source>
</reference>
<evidence type="ECO:0000313" key="4">
    <source>
        <dbReference type="Proteomes" id="UP000886520"/>
    </source>
</evidence>
<dbReference type="Pfam" id="PF21859">
    <property type="entry name" value="Replitron_HUH"/>
    <property type="match status" value="1"/>
</dbReference>